<accession>A0A167H157</accession>
<reference evidence="1 2" key="1">
    <citation type="submission" date="2016-02" db="EMBL/GenBank/DDBJ databases">
        <title>Ulvibacter sp. LPB0005, isolated from Thais luteostoma.</title>
        <authorList>
            <person name="Shin S.-K."/>
            <person name="Yi H."/>
        </authorList>
    </citation>
    <scope>NUCLEOTIDE SEQUENCE [LARGE SCALE GENOMIC DNA]</scope>
    <source>
        <strain evidence="1 2">LPB0005</strain>
    </source>
</reference>
<keyword evidence="2" id="KW-1185">Reference proteome</keyword>
<dbReference type="RefSeq" id="WP_068592926.1">
    <property type="nucleotide sequence ID" value="NZ_LRXL01000045.1"/>
</dbReference>
<dbReference type="OrthoDB" id="1202013at2"/>
<protein>
    <submittedName>
        <fullName evidence="1">DNA topoisomerase IV</fullName>
    </submittedName>
</protein>
<evidence type="ECO:0000313" key="2">
    <source>
        <dbReference type="Proteomes" id="UP000077013"/>
    </source>
</evidence>
<evidence type="ECO:0000313" key="1">
    <source>
        <dbReference type="EMBL" id="OAB78104.1"/>
    </source>
</evidence>
<sequence length="128" mass="14921">MRLLFISFILLTCYSCYQPERNCTDFKTGTFKFEALVGTEVLTTTFLRNDSIEIDYFRGKADTSSIRWINDCEYIVKKLHPKNKSEEKAIHMKILTTKKDEYTFEYNVVGTPNKEKGTAIKVKTINIQ</sequence>
<dbReference type="AlphaFoldDB" id="A0A167H157"/>
<organism evidence="1 2">
    <name type="scientific">Cochleicola gelatinilyticus</name>
    <dbReference type="NCBI Taxonomy" id="1763537"/>
    <lineage>
        <taxon>Bacteria</taxon>
        <taxon>Pseudomonadati</taxon>
        <taxon>Bacteroidota</taxon>
        <taxon>Flavobacteriia</taxon>
        <taxon>Flavobacteriales</taxon>
        <taxon>Flavobacteriaceae</taxon>
        <taxon>Cochleicola</taxon>
    </lineage>
</organism>
<comment type="caution">
    <text evidence="1">The sequence shown here is derived from an EMBL/GenBank/DDBJ whole genome shotgun (WGS) entry which is preliminary data.</text>
</comment>
<dbReference type="Proteomes" id="UP000077013">
    <property type="component" value="Unassembled WGS sequence"/>
</dbReference>
<dbReference type="EMBL" id="LRXL01000045">
    <property type="protein sequence ID" value="OAB78104.1"/>
    <property type="molecule type" value="Genomic_DNA"/>
</dbReference>
<name>A0A167H157_9FLAO</name>
<gene>
    <name evidence="1" type="ORF">ULVI_11520</name>
</gene>
<keyword evidence="1" id="KW-0413">Isomerase</keyword>
<dbReference type="GO" id="GO:0016853">
    <property type="term" value="F:isomerase activity"/>
    <property type="evidence" value="ECO:0007669"/>
    <property type="project" value="UniProtKB-KW"/>
</dbReference>
<proteinExistence type="predicted"/>
<dbReference type="STRING" id="1763537.ULVI_11520"/>